<dbReference type="EMBL" id="NIDF01000016">
    <property type="protein sequence ID" value="TYJ57076.1"/>
    <property type="molecule type" value="Genomic_DNA"/>
</dbReference>
<name>A0A5D3B493_9TREE</name>
<evidence type="ECO:0000313" key="1">
    <source>
        <dbReference type="EMBL" id="TYJ57076.1"/>
    </source>
</evidence>
<proteinExistence type="predicted"/>
<dbReference type="AlphaFoldDB" id="A0A5D3B493"/>
<comment type="caution">
    <text evidence="1">The sequence shown here is derived from an EMBL/GenBank/DDBJ whole genome shotgun (WGS) entry which is preliminary data.</text>
</comment>
<evidence type="ECO:0000313" key="2">
    <source>
        <dbReference type="Proteomes" id="UP000322245"/>
    </source>
</evidence>
<reference evidence="1 2" key="1">
    <citation type="submission" date="2017-05" db="EMBL/GenBank/DDBJ databases">
        <title>The Genome Sequence of Tsuchiyaea wingfieldii DSM 27421.</title>
        <authorList>
            <person name="Cuomo C."/>
            <person name="Passer A."/>
            <person name="Billmyre B."/>
            <person name="Heitman J."/>
        </authorList>
    </citation>
    <scope>NUCLEOTIDE SEQUENCE [LARGE SCALE GENOMIC DNA]</scope>
    <source>
        <strain evidence="1 2">DSM 27421</strain>
    </source>
</reference>
<dbReference type="Proteomes" id="UP000322245">
    <property type="component" value="Unassembled WGS sequence"/>
</dbReference>
<gene>
    <name evidence="1" type="ORF">B9479_002177</name>
</gene>
<keyword evidence="2" id="KW-1185">Reference proteome</keyword>
<sequence length="419" mass="48199">MADLCQSHFAKLIHLSRTIYLHNVRALYDEVILQDENVYGFFEGLYDLRPYTPVIPDNCDIITSASYPVPHKLRLIQGCRAFYIESDNTLFCVLNDIMKEWRNSAPWMDEARLGHAHASLPTLSIRPEVKPPHRLFSGTQELSLSAATTSSILEPGDVWISWINSRGIYNGWWDNGISIVHPRITLDLPPGITFPPSPEHMSLFSFLFRVTSTIPNVTLLNVQLGDRTWDERAPIAHHLECVLPSGSDMSEEERIEKVVNFYEGFRDACHEDYGFGAFRPQQYISIENLAGLPRRATEHIPSSPAQHTPVEIQNQSIIDRTHAAIRDAFPSHDRNDSRFTLGQISLEPEFNHRPTLGKDVKKSIKWLETEREFVSETYIEEKRRLKRRLKLYDDYSEVGKELAKIPMMEKRMVVEKVCP</sequence>
<protein>
    <submittedName>
        <fullName evidence="1">Uncharacterized protein</fullName>
    </submittedName>
</protein>
<accession>A0A5D3B493</accession>
<organism evidence="1 2">
    <name type="scientific">Cryptococcus floricola</name>
    <dbReference type="NCBI Taxonomy" id="2591691"/>
    <lineage>
        <taxon>Eukaryota</taxon>
        <taxon>Fungi</taxon>
        <taxon>Dikarya</taxon>
        <taxon>Basidiomycota</taxon>
        <taxon>Agaricomycotina</taxon>
        <taxon>Tremellomycetes</taxon>
        <taxon>Tremellales</taxon>
        <taxon>Cryptococcaceae</taxon>
        <taxon>Cryptococcus</taxon>
    </lineage>
</organism>